<dbReference type="EMBL" id="UYSU01005547">
    <property type="protein sequence ID" value="VDL88080.1"/>
    <property type="molecule type" value="Genomic_DNA"/>
</dbReference>
<name>A0A183SBU7_SCHSO</name>
<reference evidence="3" key="1">
    <citation type="submission" date="2016-06" db="UniProtKB">
        <authorList>
            <consortium name="WormBaseParasite"/>
        </authorList>
    </citation>
    <scope>IDENTIFICATION</scope>
</reference>
<evidence type="ECO:0000313" key="3">
    <source>
        <dbReference type="WBParaSite" id="SSLN_0000175801-mRNA-1"/>
    </source>
</evidence>
<dbReference type="OrthoDB" id="10029313at2759"/>
<sequence>MGSEHAGSTAIRAGCIAGEEGELIAVLLVTDFSPSPRLGAVSEWQVSLTKEMTPVQIQMLKHEASSNTADADPVNLVATTESVLKHSQEADDTKHLIRQQVTSLLLTQKPRVFIPRMEQDALRTLIADRSIVILPADKGRSTIVLDKLEYLRKANALLDDRHAYLGCDGDPMKKLVAKINVTLAILKSNGAISKAERLTIKPTDSAMVLHFDPLYPCAEHLHSIWPNGCSDV</sequence>
<dbReference type="Proteomes" id="UP000275846">
    <property type="component" value="Unassembled WGS sequence"/>
</dbReference>
<gene>
    <name evidence="1" type="ORF">SSLN_LOCUS1695</name>
</gene>
<accession>A0A183SBU7</accession>
<proteinExistence type="predicted"/>
<reference evidence="1 2" key="2">
    <citation type="submission" date="2018-11" db="EMBL/GenBank/DDBJ databases">
        <authorList>
            <consortium name="Pathogen Informatics"/>
        </authorList>
    </citation>
    <scope>NUCLEOTIDE SEQUENCE [LARGE SCALE GENOMIC DNA]</scope>
    <source>
        <strain evidence="1 2">NST_G2</strain>
    </source>
</reference>
<dbReference type="WBParaSite" id="SSLN_0000175801-mRNA-1">
    <property type="protein sequence ID" value="SSLN_0000175801-mRNA-1"/>
    <property type="gene ID" value="SSLN_0000175801"/>
</dbReference>
<dbReference type="AlphaFoldDB" id="A0A183SBU7"/>
<evidence type="ECO:0000313" key="2">
    <source>
        <dbReference type="Proteomes" id="UP000275846"/>
    </source>
</evidence>
<evidence type="ECO:0000313" key="1">
    <source>
        <dbReference type="EMBL" id="VDL88080.1"/>
    </source>
</evidence>
<protein>
    <submittedName>
        <fullName evidence="1 3">Uncharacterized protein</fullName>
    </submittedName>
</protein>
<keyword evidence="2" id="KW-1185">Reference proteome</keyword>
<organism evidence="3">
    <name type="scientific">Schistocephalus solidus</name>
    <name type="common">Tapeworm</name>
    <dbReference type="NCBI Taxonomy" id="70667"/>
    <lineage>
        <taxon>Eukaryota</taxon>
        <taxon>Metazoa</taxon>
        <taxon>Spiralia</taxon>
        <taxon>Lophotrochozoa</taxon>
        <taxon>Platyhelminthes</taxon>
        <taxon>Cestoda</taxon>
        <taxon>Eucestoda</taxon>
        <taxon>Diphyllobothriidea</taxon>
        <taxon>Diphyllobothriidae</taxon>
        <taxon>Schistocephalus</taxon>
    </lineage>
</organism>